<gene>
    <name evidence="2" type="ORF">NDU88_000590</name>
</gene>
<protein>
    <submittedName>
        <fullName evidence="2">Uncharacterized protein</fullName>
    </submittedName>
</protein>
<feature type="region of interest" description="Disordered" evidence="1">
    <location>
        <begin position="1"/>
        <end position="23"/>
    </location>
</feature>
<proteinExistence type="predicted"/>
<feature type="compositionally biased region" description="Basic residues" evidence="1">
    <location>
        <begin position="63"/>
        <end position="74"/>
    </location>
</feature>
<name>A0AAV7LV99_PLEWA</name>
<feature type="region of interest" description="Disordered" evidence="1">
    <location>
        <begin position="55"/>
        <end position="75"/>
    </location>
</feature>
<evidence type="ECO:0000313" key="3">
    <source>
        <dbReference type="Proteomes" id="UP001066276"/>
    </source>
</evidence>
<dbReference type="Proteomes" id="UP001066276">
    <property type="component" value="Chromosome 10"/>
</dbReference>
<dbReference type="EMBL" id="JANPWB010000014">
    <property type="protein sequence ID" value="KAJ1095427.1"/>
    <property type="molecule type" value="Genomic_DNA"/>
</dbReference>
<evidence type="ECO:0000313" key="2">
    <source>
        <dbReference type="EMBL" id="KAJ1095427.1"/>
    </source>
</evidence>
<accession>A0AAV7LV99</accession>
<sequence length="123" mass="13396">MNLTPGPRQAPQKKRRAVEKGEEQEIVYQTATDSASVLIAGTGSRVHCGNCSQKKPAYNGHPVTRRGGRMRNRAKPFTFTPSDVAIVGISEQGWRALSFQHLPSGPCALLSQGPAFVYTKIFV</sequence>
<reference evidence="2" key="1">
    <citation type="journal article" date="2022" name="bioRxiv">
        <title>Sequencing and chromosome-scale assembly of the giantPleurodeles waltlgenome.</title>
        <authorList>
            <person name="Brown T."/>
            <person name="Elewa A."/>
            <person name="Iarovenko S."/>
            <person name="Subramanian E."/>
            <person name="Araus A.J."/>
            <person name="Petzold A."/>
            <person name="Susuki M."/>
            <person name="Suzuki K.-i.T."/>
            <person name="Hayashi T."/>
            <person name="Toyoda A."/>
            <person name="Oliveira C."/>
            <person name="Osipova E."/>
            <person name="Leigh N.D."/>
            <person name="Simon A."/>
            <person name="Yun M.H."/>
        </authorList>
    </citation>
    <scope>NUCLEOTIDE SEQUENCE</scope>
    <source>
        <strain evidence="2">20211129_DDA</strain>
        <tissue evidence="2">Liver</tissue>
    </source>
</reference>
<keyword evidence="3" id="KW-1185">Reference proteome</keyword>
<dbReference type="AlphaFoldDB" id="A0AAV7LV99"/>
<organism evidence="2 3">
    <name type="scientific">Pleurodeles waltl</name>
    <name type="common">Iberian ribbed newt</name>
    <dbReference type="NCBI Taxonomy" id="8319"/>
    <lineage>
        <taxon>Eukaryota</taxon>
        <taxon>Metazoa</taxon>
        <taxon>Chordata</taxon>
        <taxon>Craniata</taxon>
        <taxon>Vertebrata</taxon>
        <taxon>Euteleostomi</taxon>
        <taxon>Amphibia</taxon>
        <taxon>Batrachia</taxon>
        <taxon>Caudata</taxon>
        <taxon>Salamandroidea</taxon>
        <taxon>Salamandridae</taxon>
        <taxon>Pleurodelinae</taxon>
        <taxon>Pleurodeles</taxon>
    </lineage>
</organism>
<evidence type="ECO:0000256" key="1">
    <source>
        <dbReference type="SAM" id="MobiDB-lite"/>
    </source>
</evidence>
<comment type="caution">
    <text evidence="2">The sequence shown here is derived from an EMBL/GenBank/DDBJ whole genome shotgun (WGS) entry which is preliminary data.</text>
</comment>